<dbReference type="RefSeq" id="WP_263252877.1">
    <property type="nucleotide sequence ID" value="NZ_BAABLT010000001.1"/>
</dbReference>
<evidence type="ECO:0000259" key="2">
    <source>
        <dbReference type="PROSITE" id="PS50883"/>
    </source>
</evidence>
<dbReference type="InterPro" id="IPR000160">
    <property type="entry name" value="GGDEF_dom"/>
</dbReference>
<dbReference type="InterPro" id="IPR013767">
    <property type="entry name" value="PAS_fold"/>
</dbReference>
<organism evidence="4 5">
    <name type="scientific">Saccharopolyspora rosea</name>
    <dbReference type="NCBI Taxonomy" id="524884"/>
    <lineage>
        <taxon>Bacteria</taxon>
        <taxon>Bacillati</taxon>
        <taxon>Actinomycetota</taxon>
        <taxon>Actinomycetes</taxon>
        <taxon>Pseudonocardiales</taxon>
        <taxon>Pseudonocardiaceae</taxon>
        <taxon>Saccharopolyspora</taxon>
    </lineage>
</organism>
<dbReference type="SMART" id="SM00052">
    <property type="entry name" value="EAL"/>
    <property type="match status" value="1"/>
</dbReference>
<dbReference type="CDD" id="cd00130">
    <property type="entry name" value="PAS"/>
    <property type="match status" value="2"/>
</dbReference>
<dbReference type="CDD" id="cd01948">
    <property type="entry name" value="EAL"/>
    <property type="match status" value="1"/>
</dbReference>
<dbReference type="InterPro" id="IPR000014">
    <property type="entry name" value="PAS"/>
</dbReference>
<dbReference type="Proteomes" id="UP001597018">
    <property type="component" value="Unassembled WGS sequence"/>
</dbReference>
<dbReference type="CDD" id="cd01949">
    <property type="entry name" value="GGDEF"/>
    <property type="match status" value="1"/>
</dbReference>
<dbReference type="PANTHER" id="PTHR44757:SF2">
    <property type="entry name" value="BIOFILM ARCHITECTURE MAINTENANCE PROTEIN MBAA"/>
    <property type="match status" value="1"/>
</dbReference>
<dbReference type="InterPro" id="IPR001633">
    <property type="entry name" value="EAL_dom"/>
</dbReference>
<dbReference type="Pfam" id="PF00990">
    <property type="entry name" value="GGDEF"/>
    <property type="match status" value="1"/>
</dbReference>
<dbReference type="InterPro" id="IPR043128">
    <property type="entry name" value="Rev_trsase/Diguanyl_cyclase"/>
</dbReference>
<dbReference type="Pfam" id="PF00563">
    <property type="entry name" value="EAL"/>
    <property type="match status" value="1"/>
</dbReference>
<dbReference type="InterPro" id="IPR035965">
    <property type="entry name" value="PAS-like_dom_sf"/>
</dbReference>
<gene>
    <name evidence="4" type="ORF">ACFQ16_06405</name>
</gene>
<dbReference type="EMBL" id="JBHTIW010000003">
    <property type="protein sequence ID" value="MFD0919366.1"/>
    <property type="molecule type" value="Genomic_DNA"/>
</dbReference>
<reference evidence="5" key="1">
    <citation type="journal article" date="2019" name="Int. J. Syst. Evol. Microbiol.">
        <title>The Global Catalogue of Microorganisms (GCM) 10K type strain sequencing project: providing services to taxonomists for standard genome sequencing and annotation.</title>
        <authorList>
            <consortium name="The Broad Institute Genomics Platform"/>
            <consortium name="The Broad Institute Genome Sequencing Center for Infectious Disease"/>
            <person name="Wu L."/>
            <person name="Ma J."/>
        </authorList>
    </citation>
    <scope>NUCLEOTIDE SEQUENCE [LARGE SCALE GENOMIC DNA]</scope>
    <source>
        <strain evidence="5">CCUG 56401</strain>
    </source>
</reference>
<dbReference type="Gene3D" id="3.30.450.20">
    <property type="entry name" value="PAS domain"/>
    <property type="match status" value="2"/>
</dbReference>
<keyword evidence="5" id="KW-1185">Reference proteome</keyword>
<dbReference type="Gene3D" id="3.20.20.450">
    <property type="entry name" value="EAL domain"/>
    <property type="match status" value="1"/>
</dbReference>
<dbReference type="SMART" id="SM00267">
    <property type="entry name" value="GGDEF"/>
    <property type="match status" value="1"/>
</dbReference>
<evidence type="ECO:0000259" key="1">
    <source>
        <dbReference type="PROSITE" id="PS50112"/>
    </source>
</evidence>
<dbReference type="Gene3D" id="3.30.70.270">
    <property type="match status" value="1"/>
</dbReference>
<dbReference type="InterPro" id="IPR035919">
    <property type="entry name" value="EAL_sf"/>
</dbReference>
<dbReference type="SUPFAM" id="SSF55785">
    <property type="entry name" value="PYP-like sensor domain (PAS domain)"/>
    <property type="match status" value="2"/>
</dbReference>
<evidence type="ECO:0000259" key="3">
    <source>
        <dbReference type="PROSITE" id="PS50887"/>
    </source>
</evidence>
<dbReference type="SUPFAM" id="SSF141868">
    <property type="entry name" value="EAL domain-like"/>
    <property type="match status" value="1"/>
</dbReference>
<dbReference type="PROSITE" id="PS50112">
    <property type="entry name" value="PAS"/>
    <property type="match status" value="2"/>
</dbReference>
<dbReference type="NCBIfam" id="TIGR00229">
    <property type="entry name" value="sensory_box"/>
    <property type="match status" value="2"/>
</dbReference>
<dbReference type="Pfam" id="PF13188">
    <property type="entry name" value="PAS_8"/>
    <property type="match status" value="1"/>
</dbReference>
<dbReference type="NCBIfam" id="TIGR00254">
    <property type="entry name" value="GGDEF"/>
    <property type="match status" value="1"/>
</dbReference>
<protein>
    <submittedName>
        <fullName evidence="4">Bifunctional diguanylate cyclase/phosphodiesterase</fullName>
    </submittedName>
</protein>
<dbReference type="PROSITE" id="PS50887">
    <property type="entry name" value="GGDEF"/>
    <property type="match status" value="1"/>
</dbReference>
<feature type="domain" description="GGDEF" evidence="3">
    <location>
        <begin position="284"/>
        <end position="417"/>
    </location>
</feature>
<feature type="domain" description="PAS" evidence="1">
    <location>
        <begin position="19"/>
        <end position="56"/>
    </location>
</feature>
<dbReference type="SUPFAM" id="SSF55073">
    <property type="entry name" value="Nucleotide cyclase"/>
    <property type="match status" value="1"/>
</dbReference>
<sequence length="687" mass="75272">MRATADKVLAAEDMREYAIFSLDAQGFVASWNAGAQRIEGYASGEIIGRHFSIFYPPELAASGYPDWELRQAARDGFFIDRGWRVRKDGSRFWAHVVITVQRTPEGTPQGFIKVVRDESEAQARQQRSRRQLSDLFDLASSGIALFDNSGRLLDANGALSDLLGYRLSELREKTDLDLVHPADHGTGGLLPSTSSLPSPGGVGGPIAHRVVARSDGEPVLCQVHSKPSVSEAGGPVWLAIFHDVTEQARHAEELRYQATHDEVTGLLNRRGFEDLLDSLKGAHERVAVFFCDLDNFKRVNDALGHEAGDELLRAVAERLAAASVPGCTAARFYADQFVIACADVDAGGGLEALTGQVTDLFRMVVPLHEWRVHVSATVGATVIEDAATPVTEVLRVAEAAMLEDRVHGQRRPASARGMLLPADTDTEQLKLEQHLREAIGHDSLELHYQPIVDNNGQVVMAEALLRWYHADLGRITPDVVLRVAERGGLLAELDRCLLHKALRESVHWRRPDGHRIGVTVNLTGLHPDQPSFTDEVTSALRAADADPAHLVIEMVETVIAELGPHARRAMTELVDSGVRFAIDDFGTGYSSLARLRELPAQIIKLDRKFVSSVCVDPTDLGITRAVAELANTMSRICVAEGVETPSQHRLLRAVGLDAYQGFLFSAPLPPADFDTFLTTTPVRWTQR</sequence>
<evidence type="ECO:0000313" key="5">
    <source>
        <dbReference type="Proteomes" id="UP001597018"/>
    </source>
</evidence>
<dbReference type="Pfam" id="PF00989">
    <property type="entry name" value="PAS"/>
    <property type="match status" value="1"/>
</dbReference>
<dbReference type="InterPro" id="IPR052155">
    <property type="entry name" value="Biofilm_reg_signaling"/>
</dbReference>
<feature type="domain" description="PAS" evidence="1">
    <location>
        <begin position="128"/>
        <end position="184"/>
    </location>
</feature>
<name>A0ABW3FLI0_9PSEU</name>
<evidence type="ECO:0000313" key="4">
    <source>
        <dbReference type="EMBL" id="MFD0919366.1"/>
    </source>
</evidence>
<comment type="caution">
    <text evidence="4">The sequence shown here is derived from an EMBL/GenBank/DDBJ whole genome shotgun (WGS) entry which is preliminary data.</text>
</comment>
<dbReference type="PANTHER" id="PTHR44757">
    <property type="entry name" value="DIGUANYLATE CYCLASE DGCP"/>
    <property type="match status" value="1"/>
</dbReference>
<accession>A0ABW3FLI0</accession>
<dbReference type="SMART" id="SM00091">
    <property type="entry name" value="PAS"/>
    <property type="match status" value="2"/>
</dbReference>
<dbReference type="InterPro" id="IPR029787">
    <property type="entry name" value="Nucleotide_cyclase"/>
</dbReference>
<feature type="domain" description="EAL" evidence="2">
    <location>
        <begin position="428"/>
        <end position="681"/>
    </location>
</feature>
<proteinExistence type="predicted"/>
<dbReference type="PROSITE" id="PS50883">
    <property type="entry name" value="EAL"/>
    <property type="match status" value="1"/>
</dbReference>